<dbReference type="RefSeq" id="WP_083346275.1">
    <property type="nucleotide sequence ID" value="NZ_LT629690.1"/>
</dbReference>
<evidence type="ECO:0000259" key="2">
    <source>
        <dbReference type="Pfam" id="PF00892"/>
    </source>
</evidence>
<dbReference type="OrthoDB" id="9806718at2"/>
<protein>
    <submittedName>
        <fullName evidence="3">Transporter family protein</fullName>
    </submittedName>
</protein>
<dbReference type="SUPFAM" id="SSF103481">
    <property type="entry name" value="Multidrug resistance efflux transporter EmrE"/>
    <property type="match status" value="1"/>
</dbReference>
<feature type="transmembrane region" description="Helical" evidence="1">
    <location>
        <begin position="121"/>
        <end position="139"/>
    </location>
</feature>
<dbReference type="Proteomes" id="UP000182427">
    <property type="component" value="Chromosome I"/>
</dbReference>
<evidence type="ECO:0000313" key="4">
    <source>
        <dbReference type="Proteomes" id="UP000182427"/>
    </source>
</evidence>
<dbReference type="InterPro" id="IPR037185">
    <property type="entry name" value="EmrE-like"/>
</dbReference>
<keyword evidence="1" id="KW-1133">Transmembrane helix</keyword>
<dbReference type="FunFam" id="1.10.3730.20:FF:000009">
    <property type="entry name" value="EamA family transporter"/>
    <property type="match status" value="1"/>
</dbReference>
<dbReference type="InterPro" id="IPR000620">
    <property type="entry name" value="EamA_dom"/>
</dbReference>
<sequence length="140" mass="14620">MGWMSWALLSALFAALTAILAKKGVAHVEPNLATAIRTTVVVVFAWAIAIAFGRPHELGSLDRKTYALLALSGIATGLSWICYFRALSLGQASKVAPVDKLSVVFVLLLAWPLLGEQLSLGKILGAGLIAAGAIVLAVLP</sequence>
<evidence type="ECO:0000313" key="3">
    <source>
        <dbReference type="EMBL" id="SDF85041.1"/>
    </source>
</evidence>
<evidence type="ECO:0000256" key="1">
    <source>
        <dbReference type="SAM" id="Phobius"/>
    </source>
</evidence>
<proteinExistence type="predicted"/>
<keyword evidence="4" id="KW-1185">Reference proteome</keyword>
<dbReference type="GO" id="GO:0016020">
    <property type="term" value="C:membrane"/>
    <property type="evidence" value="ECO:0007669"/>
    <property type="project" value="InterPro"/>
</dbReference>
<feature type="transmembrane region" description="Helical" evidence="1">
    <location>
        <begin position="31"/>
        <end position="53"/>
    </location>
</feature>
<dbReference type="PANTHER" id="PTHR22911">
    <property type="entry name" value="ACYL-MALONYL CONDENSING ENZYME-RELATED"/>
    <property type="match status" value="1"/>
</dbReference>
<gene>
    <name evidence="3" type="ORF">SAMN05444167_3492</name>
</gene>
<dbReference type="Pfam" id="PF00892">
    <property type="entry name" value="EamA"/>
    <property type="match status" value="1"/>
</dbReference>
<accession>A0A1G7PFK8</accession>
<keyword evidence="1" id="KW-0472">Membrane</keyword>
<dbReference type="Gene3D" id="1.10.3730.20">
    <property type="match status" value="1"/>
</dbReference>
<dbReference type="EMBL" id="LT629690">
    <property type="protein sequence ID" value="SDF85041.1"/>
    <property type="molecule type" value="Genomic_DNA"/>
</dbReference>
<organism evidence="3 4">
    <name type="scientific">Terriglobus roseus</name>
    <dbReference type="NCBI Taxonomy" id="392734"/>
    <lineage>
        <taxon>Bacteria</taxon>
        <taxon>Pseudomonadati</taxon>
        <taxon>Acidobacteriota</taxon>
        <taxon>Terriglobia</taxon>
        <taxon>Terriglobales</taxon>
        <taxon>Acidobacteriaceae</taxon>
        <taxon>Terriglobus</taxon>
    </lineage>
</organism>
<name>A0A1G7PFK8_9BACT</name>
<keyword evidence="1" id="KW-0812">Transmembrane</keyword>
<feature type="domain" description="EamA" evidence="2">
    <location>
        <begin position="3"/>
        <end position="136"/>
    </location>
</feature>
<feature type="transmembrane region" description="Helical" evidence="1">
    <location>
        <begin position="65"/>
        <end position="86"/>
    </location>
</feature>
<dbReference type="PANTHER" id="PTHR22911:SF137">
    <property type="entry name" value="SOLUTE CARRIER FAMILY 35 MEMBER G2-RELATED"/>
    <property type="match status" value="1"/>
</dbReference>
<reference evidence="3 4" key="1">
    <citation type="submission" date="2016-10" db="EMBL/GenBank/DDBJ databases">
        <authorList>
            <person name="de Groot N.N."/>
        </authorList>
    </citation>
    <scope>NUCLEOTIDE SEQUENCE [LARGE SCALE GENOMIC DNA]</scope>
    <source>
        <strain evidence="3 4">GAS232</strain>
    </source>
</reference>
<dbReference type="AlphaFoldDB" id="A0A1G7PFK8"/>